<organism evidence="1 2">
    <name type="scientific">Haloquadratum walsbyi J07HQW2</name>
    <dbReference type="NCBI Taxonomy" id="1238425"/>
    <lineage>
        <taxon>Archaea</taxon>
        <taxon>Methanobacteriati</taxon>
        <taxon>Methanobacteriota</taxon>
        <taxon>Stenosarchaea group</taxon>
        <taxon>Halobacteria</taxon>
        <taxon>Halobacteriales</taxon>
        <taxon>Haloferacaceae</taxon>
        <taxon>Haloquadratum</taxon>
    </lineage>
</organism>
<proteinExistence type="predicted"/>
<dbReference type="Proteomes" id="UP000030710">
    <property type="component" value="Unassembled WGS sequence"/>
</dbReference>
<accession>U1NCD0</accession>
<dbReference type="HOGENOM" id="CLU_1763841_0_0_2"/>
<protein>
    <submittedName>
        <fullName evidence="1">Uncharacterized protein</fullName>
    </submittedName>
</protein>
<evidence type="ECO:0000313" key="2">
    <source>
        <dbReference type="Proteomes" id="UP000030710"/>
    </source>
</evidence>
<evidence type="ECO:0000313" key="1">
    <source>
        <dbReference type="EMBL" id="ERG94338.1"/>
    </source>
</evidence>
<name>U1NCD0_9EURY</name>
<gene>
    <name evidence="1" type="ORF">J07HQW2_00772</name>
</gene>
<dbReference type="AlphaFoldDB" id="U1NCD0"/>
<sequence length="147" mass="16869">MFSDMAWHQTSLRDAVSSDAFYVTSSSPETARLPVPQIWDICWFRIYPVLEGLFHPVMYRTSRSMAVPDSRYPYPVTDSDSGLSFVSYSLRRYSLRWLPIRSAGITYVQTRPRSTRLLSAESPHSQHVFEVFHSFSFSTSTPCSSPL</sequence>
<reference evidence="1 2" key="1">
    <citation type="journal article" date="2013" name="PLoS ONE">
        <title>Assembly-driven community genomics of a hypersaline microbial ecosystem.</title>
        <authorList>
            <person name="Podell S."/>
            <person name="Ugalde J.A."/>
            <person name="Narasingarao P."/>
            <person name="Banfield J.F."/>
            <person name="Heidelberg K.B."/>
            <person name="Allen E.E."/>
        </authorList>
    </citation>
    <scope>NUCLEOTIDE SEQUENCE [LARGE SCALE GENOMIC DNA]</scope>
    <source>
        <strain evidence="2">J07HQW2</strain>
    </source>
</reference>
<dbReference type="EMBL" id="KE356561">
    <property type="protein sequence ID" value="ERG94338.1"/>
    <property type="molecule type" value="Genomic_DNA"/>
</dbReference>